<feature type="compositionally biased region" description="Basic and acidic residues" evidence="2">
    <location>
        <begin position="1"/>
        <end position="11"/>
    </location>
</feature>
<dbReference type="EMBL" id="CAJNNV010002822">
    <property type="protein sequence ID" value="CAE8587908.1"/>
    <property type="molecule type" value="Genomic_DNA"/>
</dbReference>
<feature type="domain" description="C3H1-type" evidence="3">
    <location>
        <begin position="163"/>
        <end position="185"/>
    </location>
</feature>
<keyword evidence="1" id="KW-0862">Zinc</keyword>
<protein>
    <recommendedName>
        <fullName evidence="3">C3H1-type domain-containing protein</fullName>
    </recommendedName>
</protein>
<feature type="region of interest" description="Disordered" evidence="2">
    <location>
        <begin position="1"/>
        <end position="115"/>
    </location>
</feature>
<keyword evidence="1" id="KW-0863">Zinc-finger</keyword>
<gene>
    <name evidence="4" type="ORF">PGLA1383_LOCUS6730</name>
</gene>
<evidence type="ECO:0000256" key="1">
    <source>
        <dbReference type="PROSITE-ProRule" id="PRU00723"/>
    </source>
</evidence>
<dbReference type="GO" id="GO:0008270">
    <property type="term" value="F:zinc ion binding"/>
    <property type="evidence" value="ECO:0007669"/>
    <property type="project" value="UniProtKB-KW"/>
</dbReference>
<feature type="compositionally biased region" description="Low complexity" evidence="2">
    <location>
        <begin position="41"/>
        <end position="69"/>
    </location>
</feature>
<evidence type="ECO:0000256" key="2">
    <source>
        <dbReference type="SAM" id="MobiDB-lite"/>
    </source>
</evidence>
<dbReference type="AlphaFoldDB" id="A0A813DJ41"/>
<name>A0A813DJ41_POLGL</name>
<dbReference type="InterPro" id="IPR000571">
    <property type="entry name" value="Znf_CCCH"/>
</dbReference>
<reference evidence="4" key="1">
    <citation type="submission" date="2021-02" db="EMBL/GenBank/DDBJ databases">
        <authorList>
            <person name="Dougan E. K."/>
            <person name="Rhodes N."/>
            <person name="Thang M."/>
            <person name="Chan C."/>
        </authorList>
    </citation>
    <scope>NUCLEOTIDE SEQUENCE</scope>
</reference>
<dbReference type="Proteomes" id="UP000654075">
    <property type="component" value="Unassembled WGS sequence"/>
</dbReference>
<dbReference type="PROSITE" id="PS50103">
    <property type="entry name" value="ZF_C3H1"/>
    <property type="match status" value="1"/>
</dbReference>
<organism evidence="4 5">
    <name type="scientific">Polarella glacialis</name>
    <name type="common">Dinoflagellate</name>
    <dbReference type="NCBI Taxonomy" id="89957"/>
    <lineage>
        <taxon>Eukaryota</taxon>
        <taxon>Sar</taxon>
        <taxon>Alveolata</taxon>
        <taxon>Dinophyceae</taxon>
        <taxon>Suessiales</taxon>
        <taxon>Suessiaceae</taxon>
        <taxon>Polarella</taxon>
    </lineage>
</organism>
<keyword evidence="5" id="KW-1185">Reference proteome</keyword>
<feature type="zinc finger region" description="C3H1-type" evidence="1">
    <location>
        <begin position="163"/>
        <end position="185"/>
    </location>
</feature>
<keyword evidence="1" id="KW-0479">Metal-binding</keyword>
<proteinExistence type="predicted"/>
<evidence type="ECO:0000259" key="3">
    <source>
        <dbReference type="PROSITE" id="PS50103"/>
    </source>
</evidence>
<comment type="caution">
    <text evidence="4">The sequence shown here is derived from an EMBL/GenBank/DDBJ whole genome shotgun (WGS) entry which is preliminary data.</text>
</comment>
<evidence type="ECO:0000313" key="4">
    <source>
        <dbReference type="EMBL" id="CAE8587908.1"/>
    </source>
</evidence>
<evidence type="ECO:0000313" key="5">
    <source>
        <dbReference type="Proteomes" id="UP000654075"/>
    </source>
</evidence>
<accession>A0A813DJ41</accession>
<sequence>MPSFHQHEKVKYTVRNGFIDSLGDEPEATGRQPRSQSWDASSGSSRTSTEQGGSSSQTGSSLSGSSRRLGNQRPGASLSQGHHVLFESSSSDKSKASSAVRDPQPSAAETRSLRRRSIGCRPAAFGGGALDAASGEQPRAYDELLADLKSRGSLLHDEGRCRPCGWFAAGNCVRGVECVFCHEEHKKARGRPSKNIRNQCCNIAELLKSMFPGDDPARAKLAGMIAAESRYLFQVFEGRNIAMVQATRAEVAHLVTPELDELLKAIRWDSDASYSKQSNDLSSASKLSL</sequence>